<evidence type="ECO:0000313" key="2">
    <source>
        <dbReference type="EMBL" id="MBO1308707.1"/>
    </source>
</evidence>
<dbReference type="Proteomes" id="UP000664601">
    <property type="component" value="Unassembled WGS sequence"/>
</dbReference>
<dbReference type="EMBL" id="JAFREM010000041">
    <property type="protein sequence ID" value="MBO1308707.1"/>
    <property type="molecule type" value="Genomic_DNA"/>
</dbReference>
<dbReference type="InterPro" id="IPR009574">
    <property type="entry name" value="DUF1189"/>
</dbReference>
<keyword evidence="1" id="KW-0472">Membrane</keyword>
<feature type="transmembrane region" description="Helical" evidence="1">
    <location>
        <begin position="25"/>
        <end position="45"/>
    </location>
</feature>
<keyword evidence="1" id="KW-0812">Transmembrane</keyword>
<evidence type="ECO:0000313" key="3">
    <source>
        <dbReference type="Proteomes" id="UP000664601"/>
    </source>
</evidence>
<feature type="transmembrane region" description="Helical" evidence="1">
    <location>
        <begin position="172"/>
        <end position="205"/>
    </location>
</feature>
<gene>
    <name evidence="2" type="ORF">JZO70_21210</name>
</gene>
<proteinExistence type="predicted"/>
<feature type="transmembrane region" description="Helical" evidence="1">
    <location>
        <begin position="244"/>
        <end position="263"/>
    </location>
</feature>
<dbReference type="RefSeq" id="WP_207675697.1">
    <property type="nucleotide sequence ID" value="NZ_JAFREM010000041.1"/>
</dbReference>
<protein>
    <submittedName>
        <fullName evidence="2">DUF1189 domain-containing protein</fullName>
    </submittedName>
</protein>
<name>A0ABS3LGC8_9ENTE</name>
<reference evidence="2 3" key="1">
    <citation type="submission" date="2021-03" db="EMBL/GenBank/DDBJ databases">
        <title>Enterococcal diversity collection.</title>
        <authorList>
            <person name="Gilmore M.S."/>
            <person name="Schwartzman J."/>
            <person name="Van Tyne D."/>
            <person name="Martin M."/>
            <person name="Earl A.M."/>
            <person name="Manson A.L."/>
            <person name="Straub T."/>
            <person name="Salamzade R."/>
            <person name="Saavedra J."/>
            <person name="Lebreton F."/>
            <person name="Prichula J."/>
            <person name="Schaufler K."/>
            <person name="Gaca A."/>
            <person name="Sgardioli B."/>
            <person name="Wagenaar J."/>
            <person name="Strong T."/>
        </authorList>
    </citation>
    <scope>NUCLEOTIDE SEQUENCE [LARGE SCALE GENOMIC DNA]</scope>
    <source>
        <strain evidence="2 3">669A</strain>
    </source>
</reference>
<feature type="transmembrane region" description="Helical" evidence="1">
    <location>
        <begin position="217"/>
        <end position="238"/>
    </location>
</feature>
<keyword evidence="3" id="KW-1185">Reference proteome</keyword>
<organism evidence="2 3">
    <name type="scientific">Candidatus Enterococcus moelleringii</name>
    <dbReference type="NCBI Taxonomy" id="2815325"/>
    <lineage>
        <taxon>Bacteria</taxon>
        <taxon>Bacillati</taxon>
        <taxon>Bacillota</taxon>
        <taxon>Bacilli</taxon>
        <taxon>Lactobacillales</taxon>
        <taxon>Enterococcaceae</taxon>
        <taxon>Enterococcus</taxon>
    </lineage>
</organism>
<dbReference type="Pfam" id="PF06691">
    <property type="entry name" value="DUF1189"/>
    <property type="match status" value="1"/>
</dbReference>
<accession>A0ABS3LGC8</accession>
<evidence type="ECO:0000256" key="1">
    <source>
        <dbReference type="SAM" id="Phobius"/>
    </source>
</evidence>
<sequence>MTFSQLIKGATFRFSTLKDAKTIPFWKAIIYLIVLSVFLALPIVYEGMQVLEEIKSDSTKIAQKVPDFQIEDGEIKTAGTAEGFIYQTNSIILTFDPEGKRTEKDVANDLVGNYFSVGLLKNEAVLVLPDMGGVSTSLFGDNVLRFSYDNEPFNDLNGKTLRAELEDLQLPMWAPVVMLLAALYPTIISLIVTLLFTAIAGHLFAKLRLRQVTFFETFKTIIFCATIPTILSMVIMLFDATFDYSILITSLSVFIFFQVSNHYPQMKLPNA</sequence>
<keyword evidence="1" id="KW-1133">Transmembrane helix</keyword>
<comment type="caution">
    <text evidence="2">The sequence shown here is derived from an EMBL/GenBank/DDBJ whole genome shotgun (WGS) entry which is preliminary data.</text>
</comment>